<evidence type="ECO:0000259" key="5">
    <source>
        <dbReference type="PROSITE" id="PS50893"/>
    </source>
</evidence>
<dbReference type="SUPFAM" id="SSF52540">
    <property type="entry name" value="P-loop containing nucleoside triphosphate hydrolases"/>
    <property type="match status" value="1"/>
</dbReference>
<dbReference type="SMART" id="SM00382">
    <property type="entry name" value="AAA"/>
    <property type="match status" value="1"/>
</dbReference>
<protein>
    <submittedName>
        <fullName evidence="6">ABC transporter</fullName>
    </submittedName>
</protein>
<evidence type="ECO:0000256" key="2">
    <source>
        <dbReference type="ARBA" id="ARBA00022448"/>
    </source>
</evidence>
<dbReference type="PANTHER" id="PTHR43335">
    <property type="entry name" value="ABC TRANSPORTER, ATP-BINDING PROTEIN"/>
    <property type="match status" value="1"/>
</dbReference>
<evidence type="ECO:0000256" key="1">
    <source>
        <dbReference type="ARBA" id="ARBA00005417"/>
    </source>
</evidence>
<dbReference type="InterPro" id="IPR003593">
    <property type="entry name" value="AAA+_ATPase"/>
</dbReference>
<dbReference type="EMBL" id="CP014854">
    <property type="protein sequence ID" value="ASI98330.1"/>
    <property type="molecule type" value="Genomic_DNA"/>
</dbReference>
<comment type="similarity">
    <text evidence="1">Belongs to the ABC transporter superfamily.</text>
</comment>
<reference evidence="6 7" key="1">
    <citation type="submission" date="2016-03" db="EMBL/GenBank/DDBJ databases">
        <title>Complete genome sequence of Thermococcus celer.</title>
        <authorList>
            <person name="Oger P.M."/>
        </authorList>
    </citation>
    <scope>NUCLEOTIDE SEQUENCE [LARGE SCALE GENOMIC DNA]</scope>
    <source>
        <strain evidence="6 7">Vu 13</strain>
    </source>
</reference>
<dbReference type="InterPro" id="IPR027417">
    <property type="entry name" value="P-loop_NTPase"/>
</dbReference>
<dbReference type="CDD" id="cd03230">
    <property type="entry name" value="ABC_DR_subfamily_A"/>
    <property type="match status" value="1"/>
</dbReference>
<keyword evidence="7" id="KW-1185">Reference proteome</keyword>
<name>A0A218P058_THECE</name>
<sequence>MLTVEGISAGYGERDVIRDLSFSVKENEVYVLLGANGSGKTTTFRVVTGVLPPSKGRVLVNEVDLWLEPGSAKRKIGYLPEGERIYPDLSVYRNLLFFAKVYDINGGRVDELIKEFGLERYRNVNAGNLSRGFRKRLALARALLHDPEVLVLDEPFSNLDVPGVLSLRDKILEMIRMGKVVLFSTHIFTELQHFEGVKCRVGIINDGELVVEDKLDNLLSRVSNIEIGITTDKPELAINLLKNLGYEVRRDEGSGIAVRVSNYNAEVPGIIKTLVAEGVNVYQVKPKETPLESIFVKVSGEGRGLSK</sequence>
<keyword evidence="3" id="KW-0547">Nucleotide-binding</keyword>
<dbReference type="OrthoDB" id="40048at2157"/>
<organism evidence="6 7">
    <name type="scientific">Thermococcus celer Vu 13 = JCM 8558</name>
    <dbReference type="NCBI Taxonomy" id="1293037"/>
    <lineage>
        <taxon>Archaea</taxon>
        <taxon>Methanobacteriati</taxon>
        <taxon>Methanobacteriota</taxon>
        <taxon>Thermococci</taxon>
        <taxon>Thermococcales</taxon>
        <taxon>Thermococcaceae</taxon>
        <taxon>Thermococcus</taxon>
    </lineage>
</organism>
<evidence type="ECO:0000313" key="7">
    <source>
        <dbReference type="Proteomes" id="UP000197156"/>
    </source>
</evidence>
<proteinExistence type="inferred from homology"/>
<dbReference type="RefSeq" id="WP_088862296.1">
    <property type="nucleotide sequence ID" value="NZ_CP014854.1"/>
</dbReference>
<feature type="domain" description="ABC transporter" evidence="5">
    <location>
        <begin position="2"/>
        <end position="231"/>
    </location>
</feature>
<evidence type="ECO:0000256" key="4">
    <source>
        <dbReference type="ARBA" id="ARBA00022840"/>
    </source>
</evidence>
<dbReference type="Pfam" id="PF00005">
    <property type="entry name" value="ABC_tran"/>
    <property type="match status" value="1"/>
</dbReference>
<dbReference type="GeneID" id="33323379"/>
<dbReference type="InterPro" id="IPR003439">
    <property type="entry name" value="ABC_transporter-like_ATP-bd"/>
</dbReference>
<dbReference type="PROSITE" id="PS50893">
    <property type="entry name" value="ABC_TRANSPORTER_2"/>
    <property type="match status" value="1"/>
</dbReference>
<dbReference type="KEGG" id="tce:A3L02_01475"/>
<dbReference type="Gene3D" id="3.40.50.300">
    <property type="entry name" value="P-loop containing nucleotide triphosphate hydrolases"/>
    <property type="match status" value="1"/>
</dbReference>
<dbReference type="GO" id="GO:0016887">
    <property type="term" value="F:ATP hydrolysis activity"/>
    <property type="evidence" value="ECO:0007669"/>
    <property type="project" value="InterPro"/>
</dbReference>
<dbReference type="AlphaFoldDB" id="A0A218P058"/>
<gene>
    <name evidence="6" type="ORF">A3L02_01475</name>
</gene>
<dbReference type="GO" id="GO:0005524">
    <property type="term" value="F:ATP binding"/>
    <property type="evidence" value="ECO:0007669"/>
    <property type="project" value="UniProtKB-KW"/>
</dbReference>
<accession>A0A218P058</accession>
<dbReference type="Proteomes" id="UP000197156">
    <property type="component" value="Chromosome"/>
</dbReference>
<keyword evidence="2" id="KW-0813">Transport</keyword>
<dbReference type="PANTHER" id="PTHR43335:SF4">
    <property type="entry name" value="ABC TRANSPORTER, ATP-BINDING PROTEIN"/>
    <property type="match status" value="1"/>
</dbReference>
<keyword evidence="4" id="KW-0067">ATP-binding</keyword>
<evidence type="ECO:0000256" key="3">
    <source>
        <dbReference type="ARBA" id="ARBA00022741"/>
    </source>
</evidence>
<evidence type="ECO:0000313" key="6">
    <source>
        <dbReference type="EMBL" id="ASI98330.1"/>
    </source>
</evidence>